<feature type="transmembrane region" description="Helical" evidence="1">
    <location>
        <begin position="46"/>
        <end position="70"/>
    </location>
</feature>
<sequence>MAESPAVGDIVKNITDDVKILVQGEIDMAKAELAPSAKNAGVGAGLFGAAGYFGLNALTLLYIAGALGIAALGLPIALGFVIMAVILLVIAAILALVGRAAVKKIKGLDKTVAEANASVAAVKGAVSRATAAAKAPQIEGRVVSERAALRDTFGRSNGSPR</sequence>
<keyword evidence="1" id="KW-0472">Membrane</keyword>
<protein>
    <submittedName>
        <fullName evidence="2">Membrane protein implicated in regulation of membrane protease activity</fullName>
    </submittedName>
</protein>
<dbReference type="InterPro" id="IPR009937">
    <property type="entry name" value="Phage_holin_3_6"/>
</dbReference>
<feature type="transmembrane region" description="Helical" evidence="1">
    <location>
        <begin position="76"/>
        <end position="97"/>
    </location>
</feature>
<proteinExistence type="predicted"/>
<organism evidence="2 3">
    <name type="scientific">Microlunatus panaciterrae</name>
    <dbReference type="NCBI Taxonomy" id="400768"/>
    <lineage>
        <taxon>Bacteria</taxon>
        <taxon>Bacillati</taxon>
        <taxon>Actinomycetota</taxon>
        <taxon>Actinomycetes</taxon>
        <taxon>Propionibacteriales</taxon>
        <taxon>Propionibacteriaceae</taxon>
        <taxon>Microlunatus</taxon>
    </lineage>
</organism>
<name>A0ABS2RKG4_9ACTN</name>
<evidence type="ECO:0000313" key="2">
    <source>
        <dbReference type="EMBL" id="MBM7799208.1"/>
    </source>
</evidence>
<dbReference type="EMBL" id="JAFBCF010000001">
    <property type="protein sequence ID" value="MBM7799208.1"/>
    <property type="molecule type" value="Genomic_DNA"/>
</dbReference>
<keyword evidence="1" id="KW-0812">Transmembrane</keyword>
<dbReference type="GO" id="GO:0006508">
    <property type="term" value="P:proteolysis"/>
    <property type="evidence" value="ECO:0007669"/>
    <property type="project" value="UniProtKB-KW"/>
</dbReference>
<keyword evidence="3" id="KW-1185">Reference proteome</keyword>
<reference evidence="2 3" key="1">
    <citation type="submission" date="2021-01" db="EMBL/GenBank/DDBJ databases">
        <title>Sequencing the genomes of 1000 actinobacteria strains.</title>
        <authorList>
            <person name="Klenk H.-P."/>
        </authorList>
    </citation>
    <scope>NUCLEOTIDE SEQUENCE [LARGE SCALE GENOMIC DNA]</scope>
    <source>
        <strain evidence="2 3">DSM 18662</strain>
    </source>
</reference>
<dbReference type="Proteomes" id="UP000704762">
    <property type="component" value="Unassembled WGS sequence"/>
</dbReference>
<keyword evidence="2" id="KW-0645">Protease</keyword>
<keyword evidence="2" id="KW-0378">Hydrolase</keyword>
<dbReference type="GO" id="GO:0008233">
    <property type="term" value="F:peptidase activity"/>
    <property type="evidence" value="ECO:0007669"/>
    <property type="project" value="UniProtKB-KW"/>
</dbReference>
<accession>A0ABS2RKG4</accession>
<dbReference type="RefSeq" id="WP_204917803.1">
    <property type="nucleotide sequence ID" value="NZ_BAAAQP010000001.1"/>
</dbReference>
<evidence type="ECO:0000313" key="3">
    <source>
        <dbReference type="Proteomes" id="UP000704762"/>
    </source>
</evidence>
<comment type="caution">
    <text evidence="2">The sequence shown here is derived from an EMBL/GenBank/DDBJ whole genome shotgun (WGS) entry which is preliminary data.</text>
</comment>
<evidence type="ECO:0000256" key="1">
    <source>
        <dbReference type="SAM" id="Phobius"/>
    </source>
</evidence>
<dbReference type="Pfam" id="PF07332">
    <property type="entry name" value="Phage_holin_3_6"/>
    <property type="match status" value="1"/>
</dbReference>
<gene>
    <name evidence="2" type="ORF">JOE57_002129</name>
</gene>
<keyword evidence="1" id="KW-1133">Transmembrane helix</keyword>